<comment type="caution">
    <text evidence="1">The sequence shown here is derived from an EMBL/GenBank/DDBJ whole genome shotgun (WGS) entry which is preliminary data.</text>
</comment>
<protein>
    <submittedName>
        <fullName evidence="1">Uncharacterized protein</fullName>
    </submittedName>
</protein>
<evidence type="ECO:0000313" key="1">
    <source>
        <dbReference type="EMBL" id="MBC3759976.1"/>
    </source>
</evidence>
<dbReference type="EMBL" id="JACNMF010000007">
    <property type="protein sequence ID" value="MBC3759976.1"/>
    <property type="molecule type" value="Genomic_DNA"/>
</dbReference>
<sequence length="162" mass="19150">MKQRIFQYALIFLFLACSSIPKDIYQSIDKNYVKNLISKLSWNSIEIATTYGTSVRIVGKEAIELEKLGKQVSSQLLDSFKNENKSVVIHLILTNLWEPEVNFLKVTHTNLPEADEVMVEYRINNFSWYKPSNENSRYSIDTVERDKIYEYWLRRIRDSSRK</sequence>
<dbReference type="PROSITE" id="PS51257">
    <property type="entry name" value="PROKAR_LIPOPROTEIN"/>
    <property type="match status" value="1"/>
</dbReference>
<reference evidence="1" key="1">
    <citation type="submission" date="2020-08" db="EMBL/GenBank/DDBJ databases">
        <title>Hyunsoonleella sp. strain SJ7 genome sequencing and assembly.</title>
        <authorList>
            <person name="Kim I."/>
        </authorList>
    </citation>
    <scope>NUCLEOTIDE SEQUENCE</scope>
    <source>
        <strain evidence="1">SJ7</strain>
    </source>
</reference>
<organism evidence="1 2">
    <name type="scientific">Hyunsoonleella aquatilis</name>
    <dbReference type="NCBI Taxonomy" id="2762758"/>
    <lineage>
        <taxon>Bacteria</taxon>
        <taxon>Pseudomonadati</taxon>
        <taxon>Bacteroidota</taxon>
        <taxon>Flavobacteriia</taxon>
        <taxon>Flavobacteriales</taxon>
        <taxon>Flavobacteriaceae</taxon>
    </lineage>
</organism>
<dbReference type="RefSeq" id="WP_186563948.1">
    <property type="nucleotide sequence ID" value="NZ_JACNMF010000007.1"/>
</dbReference>
<proteinExistence type="predicted"/>
<accession>A0A923H9T8</accession>
<gene>
    <name evidence="1" type="ORF">H7U19_16305</name>
</gene>
<name>A0A923H9T8_9FLAO</name>
<dbReference type="AlphaFoldDB" id="A0A923H9T8"/>
<evidence type="ECO:0000313" key="2">
    <source>
        <dbReference type="Proteomes" id="UP000656244"/>
    </source>
</evidence>
<dbReference type="Proteomes" id="UP000656244">
    <property type="component" value="Unassembled WGS sequence"/>
</dbReference>
<keyword evidence="2" id="KW-1185">Reference proteome</keyword>